<dbReference type="EC" id="3.6.1.9" evidence="4"/>
<dbReference type="PANTHER" id="PTHR43213:SF5">
    <property type="entry name" value="BIFUNCTIONAL DTTP_UTP PYROPHOSPHATASE_METHYLTRANSFERASE PROTEIN-RELATED"/>
    <property type="match status" value="1"/>
</dbReference>
<evidence type="ECO:0000313" key="6">
    <source>
        <dbReference type="Proteomes" id="UP001595615"/>
    </source>
</evidence>
<evidence type="ECO:0000256" key="2">
    <source>
        <dbReference type="ARBA" id="ARBA00022801"/>
    </source>
</evidence>
<protein>
    <recommendedName>
        <fullName evidence="4">Nucleoside triphosphate pyrophosphatase</fullName>
        <ecNumber evidence="4">3.6.1.9</ecNumber>
    </recommendedName>
    <alternativeName>
        <fullName evidence="4">Nucleotide pyrophosphatase</fullName>
        <shortName evidence="4">Nucleotide PPase</shortName>
    </alternativeName>
</protein>
<dbReference type="EMBL" id="JBHRXV010000015">
    <property type="protein sequence ID" value="MFC3714432.1"/>
    <property type="molecule type" value="Genomic_DNA"/>
</dbReference>
<comment type="cofactor">
    <cofactor evidence="1 4">
        <name>a divalent metal cation</name>
        <dbReference type="ChEBI" id="CHEBI:60240"/>
    </cofactor>
</comment>
<accession>A0ABV7XE41</accession>
<dbReference type="PIRSF" id="PIRSF006305">
    <property type="entry name" value="Maf"/>
    <property type="match status" value="1"/>
</dbReference>
<dbReference type="InterPro" id="IPR003697">
    <property type="entry name" value="Maf-like"/>
</dbReference>
<comment type="catalytic activity">
    <reaction evidence="4">
        <text>a 2'-deoxyribonucleoside 5'-triphosphate + H2O = a 2'-deoxyribonucleoside 5'-phosphate + diphosphate + H(+)</text>
        <dbReference type="Rhea" id="RHEA:44644"/>
        <dbReference type="ChEBI" id="CHEBI:15377"/>
        <dbReference type="ChEBI" id="CHEBI:15378"/>
        <dbReference type="ChEBI" id="CHEBI:33019"/>
        <dbReference type="ChEBI" id="CHEBI:61560"/>
        <dbReference type="ChEBI" id="CHEBI:65317"/>
        <dbReference type="EC" id="3.6.1.9"/>
    </reaction>
</comment>
<keyword evidence="6" id="KW-1185">Reference proteome</keyword>
<dbReference type="SUPFAM" id="SSF52972">
    <property type="entry name" value="ITPase-like"/>
    <property type="match status" value="1"/>
</dbReference>
<dbReference type="HAMAP" id="MF_00528">
    <property type="entry name" value="Maf"/>
    <property type="match status" value="1"/>
</dbReference>
<evidence type="ECO:0000256" key="4">
    <source>
        <dbReference type="HAMAP-Rule" id="MF_00528"/>
    </source>
</evidence>
<feature type="active site" description="Proton acceptor" evidence="4">
    <location>
        <position position="74"/>
    </location>
</feature>
<dbReference type="InterPro" id="IPR029001">
    <property type="entry name" value="ITPase-like_fam"/>
</dbReference>
<dbReference type="Gene3D" id="3.90.950.10">
    <property type="match status" value="1"/>
</dbReference>
<name>A0ABV7XE41_9SPHN</name>
<reference evidence="6" key="1">
    <citation type="journal article" date="2019" name="Int. J. Syst. Evol. Microbiol.">
        <title>The Global Catalogue of Microorganisms (GCM) 10K type strain sequencing project: providing services to taxonomists for standard genome sequencing and annotation.</title>
        <authorList>
            <consortium name="The Broad Institute Genomics Platform"/>
            <consortium name="The Broad Institute Genome Sequencing Center for Infectious Disease"/>
            <person name="Wu L."/>
            <person name="Ma J."/>
        </authorList>
    </citation>
    <scope>NUCLEOTIDE SEQUENCE [LARGE SCALE GENOMIC DNA]</scope>
    <source>
        <strain evidence="6">KCTC 42644</strain>
    </source>
</reference>
<evidence type="ECO:0000256" key="3">
    <source>
        <dbReference type="ARBA" id="ARBA00023080"/>
    </source>
</evidence>
<keyword evidence="2 4" id="KW-0378">Hydrolase</keyword>
<comment type="subcellular location">
    <subcellularLocation>
        <location evidence="4">Cytoplasm</location>
    </subcellularLocation>
</comment>
<dbReference type="CDD" id="cd00555">
    <property type="entry name" value="Maf"/>
    <property type="match status" value="1"/>
</dbReference>
<comment type="caution">
    <text evidence="5">The sequence shown here is derived from an EMBL/GenBank/DDBJ whole genome shotgun (WGS) entry which is preliminary data.</text>
</comment>
<comment type="function">
    <text evidence="4">Nucleoside triphosphate pyrophosphatase. May have a dual role in cell division arrest and in preventing the incorporation of modified nucleotides into cellular nucleic acids.</text>
</comment>
<keyword evidence="4" id="KW-0963">Cytoplasm</keyword>
<keyword evidence="3 4" id="KW-0546">Nucleotide metabolism</keyword>
<comment type="catalytic activity">
    <reaction evidence="4">
        <text>a ribonucleoside 5'-triphosphate + H2O = a ribonucleoside 5'-phosphate + diphosphate + H(+)</text>
        <dbReference type="Rhea" id="RHEA:23996"/>
        <dbReference type="ChEBI" id="CHEBI:15377"/>
        <dbReference type="ChEBI" id="CHEBI:15378"/>
        <dbReference type="ChEBI" id="CHEBI:33019"/>
        <dbReference type="ChEBI" id="CHEBI:58043"/>
        <dbReference type="ChEBI" id="CHEBI:61557"/>
        <dbReference type="EC" id="3.6.1.9"/>
    </reaction>
</comment>
<gene>
    <name evidence="5" type="ORF">ACFOMD_17830</name>
</gene>
<comment type="similarity">
    <text evidence="4">Belongs to the Maf family.</text>
</comment>
<dbReference type="PANTHER" id="PTHR43213">
    <property type="entry name" value="BIFUNCTIONAL DTTP/UTP PYROPHOSPHATASE/METHYLTRANSFERASE PROTEIN-RELATED"/>
    <property type="match status" value="1"/>
</dbReference>
<dbReference type="RefSeq" id="WP_380864009.1">
    <property type="nucleotide sequence ID" value="NZ_JBHRXV010000015.1"/>
</dbReference>
<dbReference type="Pfam" id="PF02545">
    <property type="entry name" value="Maf"/>
    <property type="match status" value="1"/>
</dbReference>
<evidence type="ECO:0000256" key="1">
    <source>
        <dbReference type="ARBA" id="ARBA00001968"/>
    </source>
</evidence>
<dbReference type="GO" id="GO:0016787">
    <property type="term" value="F:hydrolase activity"/>
    <property type="evidence" value="ECO:0007669"/>
    <property type="project" value="UniProtKB-KW"/>
</dbReference>
<organism evidence="5 6">
    <name type="scientific">Sphingoaurantiacus capsulatus</name>
    <dbReference type="NCBI Taxonomy" id="1771310"/>
    <lineage>
        <taxon>Bacteria</taxon>
        <taxon>Pseudomonadati</taxon>
        <taxon>Pseudomonadota</taxon>
        <taxon>Alphaproteobacteria</taxon>
        <taxon>Sphingomonadales</taxon>
        <taxon>Sphingosinicellaceae</taxon>
        <taxon>Sphingoaurantiacus</taxon>
    </lineage>
</organism>
<evidence type="ECO:0000313" key="5">
    <source>
        <dbReference type="EMBL" id="MFC3714432.1"/>
    </source>
</evidence>
<comment type="caution">
    <text evidence="4">Lacks conserved residue(s) required for the propagation of feature annotation.</text>
</comment>
<proteinExistence type="inferred from homology"/>
<dbReference type="Proteomes" id="UP001595615">
    <property type="component" value="Unassembled WGS sequence"/>
</dbReference>
<sequence length="198" mass="20921">MTLVLASTSAARRVMLTAAGVAHEALAPHVDEDEVKTALTAEGASPRAIADALAEAKAVKLSRKLPGALVLGADQVLALPDGTMLDKPVGREGAAAQLRSLRGIEHRLISAAVIAENGQAVWRVADTATLQVRQFSEAWLEAYLDAEGDAILGCVGSYRLEAMGAQLFSRIRGDHFTILGLPLLAVLDYLRTRGELTT</sequence>